<keyword evidence="4" id="KW-1185">Reference proteome</keyword>
<proteinExistence type="predicted"/>
<keyword evidence="2" id="KW-0812">Transmembrane</keyword>
<evidence type="ECO:0000313" key="3">
    <source>
        <dbReference type="EMBL" id="SBW28294.1"/>
    </source>
</evidence>
<feature type="region of interest" description="Disordered" evidence="1">
    <location>
        <begin position="1"/>
        <end position="25"/>
    </location>
</feature>
<accession>A0A1C3PEQ5</accession>
<keyword evidence="2" id="KW-1133">Transmembrane helix</keyword>
<feature type="compositionally biased region" description="Low complexity" evidence="1">
    <location>
        <begin position="56"/>
        <end position="69"/>
    </location>
</feature>
<feature type="region of interest" description="Disordered" evidence="1">
    <location>
        <begin position="56"/>
        <end position="92"/>
    </location>
</feature>
<dbReference type="EMBL" id="FLUV01002338">
    <property type="protein sequence ID" value="SBW28294.1"/>
    <property type="molecule type" value="Genomic_DNA"/>
</dbReference>
<keyword evidence="2" id="KW-0472">Membrane</keyword>
<reference evidence="4" key="1">
    <citation type="submission" date="2016-02" db="EMBL/GenBank/DDBJ databases">
        <authorList>
            <person name="Wibberg D."/>
        </authorList>
    </citation>
    <scope>NUCLEOTIDE SEQUENCE [LARGE SCALE GENOMIC DNA]</scope>
</reference>
<dbReference type="Proteomes" id="UP000199013">
    <property type="component" value="Unassembled WGS sequence"/>
</dbReference>
<feature type="transmembrane region" description="Helical" evidence="2">
    <location>
        <begin position="31"/>
        <end position="52"/>
    </location>
</feature>
<evidence type="ECO:0000313" key="4">
    <source>
        <dbReference type="Proteomes" id="UP000199013"/>
    </source>
</evidence>
<organism evidence="3 4">
    <name type="scientific">Candidatus Protofrankia californiensis</name>
    <dbReference type="NCBI Taxonomy" id="1839754"/>
    <lineage>
        <taxon>Bacteria</taxon>
        <taxon>Bacillati</taxon>
        <taxon>Actinomycetota</taxon>
        <taxon>Actinomycetes</taxon>
        <taxon>Frankiales</taxon>
        <taxon>Frankiaceae</taxon>
        <taxon>Protofrankia</taxon>
    </lineage>
</organism>
<name>A0A1C3PEQ5_9ACTN</name>
<evidence type="ECO:0000256" key="1">
    <source>
        <dbReference type="SAM" id="MobiDB-lite"/>
    </source>
</evidence>
<dbReference type="AlphaFoldDB" id="A0A1C3PEQ5"/>
<protein>
    <submittedName>
        <fullName evidence="3">Uncharacterized protein</fullName>
    </submittedName>
</protein>
<evidence type="ECO:0000256" key="2">
    <source>
        <dbReference type="SAM" id="Phobius"/>
    </source>
</evidence>
<sequence>MLDVDAQRLSPAGGRAYRRGGGRPADPRRPLIIAGAFAAAIVLGVAIGLATAPADTPTPRTAPTAAPPAELQPPLEPSAWEGSRQPGTAHQMRVRPVDRRALGASLAYALQEAGAAGLTADNVVIPQGKLFYGAVEGVDSAADEYWAVGLAQVTGVTAAPPNPQVWKRVGNGPWKRIAQGARACDGLPTGLFTAWQGRPPLCSGA</sequence>
<gene>
    <name evidence="3" type="ORF">FDG2_5635</name>
</gene>